<comment type="subcellular location">
    <subcellularLocation>
        <location evidence="1">Mitochondrion</location>
    </subcellularLocation>
    <subcellularLocation>
        <location evidence="2">Peroxisome</location>
    </subcellularLocation>
</comment>
<protein>
    <recommendedName>
        <fullName evidence="8">Hydroxysteroid dehydrogenase-like protein 2</fullName>
    </recommendedName>
</protein>
<dbReference type="FunFam" id="3.40.50.720:FF:000301">
    <property type="entry name" value="Hydroxysteroid dehydrogenase like 2"/>
    <property type="match status" value="1"/>
</dbReference>
<dbReference type="InterPro" id="IPR036291">
    <property type="entry name" value="NAD(P)-bd_dom_sf"/>
</dbReference>
<dbReference type="InterPro" id="IPR002347">
    <property type="entry name" value="SDR_fam"/>
</dbReference>
<evidence type="ECO:0000256" key="8">
    <source>
        <dbReference type="ARBA" id="ARBA00040243"/>
    </source>
</evidence>
<comment type="caution">
    <text evidence="10">The sequence shown here is derived from an EMBL/GenBank/DDBJ whole genome shotgun (WGS) entry which is preliminary data.</text>
</comment>
<keyword evidence="4" id="KW-0521">NADP</keyword>
<dbReference type="Gene3D" id="3.40.50.720">
    <property type="entry name" value="NAD(P)-binding Rossmann-like Domain"/>
    <property type="match status" value="1"/>
</dbReference>
<evidence type="ECO:0000256" key="7">
    <source>
        <dbReference type="ARBA" id="ARBA00023140"/>
    </source>
</evidence>
<name>A0AAN9ZB66_9ORTH</name>
<keyword evidence="6" id="KW-0496">Mitochondrion</keyword>
<evidence type="ECO:0000256" key="4">
    <source>
        <dbReference type="ARBA" id="ARBA00022857"/>
    </source>
</evidence>
<dbReference type="SUPFAM" id="SSF51735">
    <property type="entry name" value="NAD(P)-binding Rossmann-fold domains"/>
    <property type="match status" value="1"/>
</dbReference>
<evidence type="ECO:0000256" key="5">
    <source>
        <dbReference type="ARBA" id="ARBA00023002"/>
    </source>
</evidence>
<dbReference type="PANTHER" id="PTHR42808">
    <property type="entry name" value="HYDROXYSTEROID DEHYDROGENASE-LIKE PROTEIN 2"/>
    <property type="match status" value="1"/>
</dbReference>
<dbReference type="Gene3D" id="3.30.1050.10">
    <property type="entry name" value="SCP2 sterol-binding domain"/>
    <property type="match status" value="1"/>
</dbReference>
<comment type="similarity">
    <text evidence="3">Belongs to the short-chain dehydrogenases/reductases (SDR) family.</text>
</comment>
<dbReference type="EMBL" id="JAZDUA010000084">
    <property type="protein sequence ID" value="KAK7868964.1"/>
    <property type="molecule type" value="Genomic_DNA"/>
</dbReference>
<dbReference type="InterPro" id="IPR051935">
    <property type="entry name" value="HSDL2"/>
</dbReference>
<dbReference type="GO" id="GO:0005739">
    <property type="term" value="C:mitochondrion"/>
    <property type="evidence" value="ECO:0007669"/>
    <property type="project" value="UniProtKB-SubCell"/>
</dbReference>
<dbReference type="InterPro" id="IPR003033">
    <property type="entry name" value="SCP2_sterol-bd_dom"/>
</dbReference>
<dbReference type="NCBIfam" id="NF006133">
    <property type="entry name" value="PRK08278.1"/>
    <property type="match status" value="1"/>
</dbReference>
<dbReference type="SUPFAM" id="SSF55718">
    <property type="entry name" value="SCP-like"/>
    <property type="match status" value="1"/>
</dbReference>
<feature type="domain" description="SCP2" evidence="9">
    <location>
        <begin position="316"/>
        <end position="406"/>
    </location>
</feature>
<dbReference type="GO" id="GO:0016491">
    <property type="term" value="F:oxidoreductase activity"/>
    <property type="evidence" value="ECO:0007669"/>
    <property type="project" value="UniProtKB-KW"/>
</dbReference>
<evidence type="ECO:0000256" key="2">
    <source>
        <dbReference type="ARBA" id="ARBA00004275"/>
    </source>
</evidence>
<dbReference type="PANTHER" id="PTHR42808:SF3">
    <property type="entry name" value="HYDROXYSTEROID DEHYDROGENASE-LIKE PROTEIN 2"/>
    <property type="match status" value="1"/>
</dbReference>
<evidence type="ECO:0000259" key="9">
    <source>
        <dbReference type="Pfam" id="PF02036"/>
    </source>
</evidence>
<organism evidence="10 11">
    <name type="scientific">Gryllus longicercus</name>
    <dbReference type="NCBI Taxonomy" id="2509291"/>
    <lineage>
        <taxon>Eukaryota</taxon>
        <taxon>Metazoa</taxon>
        <taxon>Ecdysozoa</taxon>
        <taxon>Arthropoda</taxon>
        <taxon>Hexapoda</taxon>
        <taxon>Insecta</taxon>
        <taxon>Pterygota</taxon>
        <taxon>Neoptera</taxon>
        <taxon>Polyneoptera</taxon>
        <taxon>Orthoptera</taxon>
        <taxon>Ensifera</taxon>
        <taxon>Gryllidea</taxon>
        <taxon>Grylloidea</taxon>
        <taxon>Gryllidae</taxon>
        <taxon>Gryllinae</taxon>
        <taxon>Gryllus</taxon>
    </lineage>
</organism>
<reference evidence="10 11" key="1">
    <citation type="submission" date="2024-03" db="EMBL/GenBank/DDBJ databases">
        <title>The genome assembly and annotation of the cricket Gryllus longicercus Weissman &amp; Gray.</title>
        <authorList>
            <person name="Szrajer S."/>
            <person name="Gray D."/>
            <person name="Ylla G."/>
        </authorList>
    </citation>
    <scope>NUCLEOTIDE SEQUENCE [LARGE SCALE GENOMIC DNA]</scope>
    <source>
        <strain evidence="10">DAG 2021-001</strain>
        <tissue evidence="10">Whole body minus gut</tissue>
    </source>
</reference>
<evidence type="ECO:0000313" key="10">
    <source>
        <dbReference type="EMBL" id="KAK7868964.1"/>
    </source>
</evidence>
<evidence type="ECO:0000313" key="11">
    <source>
        <dbReference type="Proteomes" id="UP001378592"/>
    </source>
</evidence>
<dbReference type="Pfam" id="PF00106">
    <property type="entry name" value="adh_short"/>
    <property type="match status" value="1"/>
</dbReference>
<keyword evidence="11" id="KW-1185">Reference proteome</keyword>
<dbReference type="GO" id="GO:0005777">
    <property type="term" value="C:peroxisome"/>
    <property type="evidence" value="ECO:0007669"/>
    <property type="project" value="UniProtKB-SubCell"/>
</dbReference>
<dbReference type="CDD" id="cd09762">
    <property type="entry name" value="HSDL2_SDR_c"/>
    <property type="match status" value="1"/>
</dbReference>
<accession>A0AAN9ZB66</accession>
<dbReference type="InterPro" id="IPR036527">
    <property type="entry name" value="SCP2_sterol-bd_dom_sf"/>
</dbReference>
<keyword evidence="5" id="KW-0560">Oxidoreductase</keyword>
<sequence>MINTGKLAGQTLFITGASRGIGKAIALKAAKDGANVVIAAKTADPHPKLPGTIYTAAKEIEEAGGKALPCIVDVRDEKQVVDAVENAVKKFGGIDILINNASAISLTGTLFTDMKRYDLMHNINTRGTFLASKICLPYLKKSKNPHILNISPPLNMVPHWFKDHVAYTMAKYGMSMCVLGMAEEFKSDGIAVNALWPRTAIHTAAIEMLSGPDSGNFSRKPEIMSDAAYVILTKDSKTITGKFLIDEQILKEEGITDFKQYAVNPENADSLMDDFFLDTPPDVILASQAKEGKASSASGGSGDIEKLFSSIQGSLSNSLVSKVGAVFQFNLKDGSAEEPWFIDLKNGSGSAGKGKPSADPDATLTMDRQSFFEMFSGKLRPTAAFMSGKLKIKGNLQKAMKLEGLMGQLKSKL</sequence>
<gene>
    <name evidence="10" type="ORF">R5R35_002596</name>
</gene>
<dbReference type="Pfam" id="PF02036">
    <property type="entry name" value="SCP2"/>
    <property type="match status" value="1"/>
</dbReference>
<evidence type="ECO:0000256" key="3">
    <source>
        <dbReference type="ARBA" id="ARBA00006484"/>
    </source>
</evidence>
<dbReference type="PRINTS" id="PR00081">
    <property type="entry name" value="GDHRDH"/>
</dbReference>
<dbReference type="AlphaFoldDB" id="A0AAN9ZB66"/>
<keyword evidence="7" id="KW-0576">Peroxisome</keyword>
<dbReference type="Proteomes" id="UP001378592">
    <property type="component" value="Unassembled WGS sequence"/>
</dbReference>
<evidence type="ECO:0000256" key="1">
    <source>
        <dbReference type="ARBA" id="ARBA00004173"/>
    </source>
</evidence>
<proteinExistence type="inferred from homology"/>
<evidence type="ECO:0000256" key="6">
    <source>
        <dbReference type="ARBA" id="ARBA00023128"/>
    </source>
</evidence>